<dbReference type="EMBL" id="FQZU01000001">
    <property type="protein sequence ID" value="SHI58274.1"/>
    <property type="molecule type" value="Genomic_DNA"/>
</dbReference>
<proteinExistence type="predicted"/>
<accession>A0A1M6CBV7</accession>
<reference evidence="2" key="1">
    <citation type="submission" date="2016-11" db="EMBL/GenBank/DDBJ databases">
        <authorList>
            <person name="Varghese N."/>
            <person name="Submissions S."/>
        </authorList>
    </citation>
    <scope>NUCLEOTIDE SEQUENCE [LARGE SCALE GENOMIC DNA]</scope>
    <source>
        <strain evidence="2">DSM 16219</strain>
    </source>
</reference>
<keyword evidence="2" id="KW-1185">Reference proteome</keyword>
<evidence type="ECO:0000313" key="1">
    <source>
        <dbReference type="EMBL" id="SHI58274.1"/>
    </source>
</evidence>
<gene>
    <name evidence="1" type="ORF">SAMN02745216_00199</name>
</gene>
<dbReference type="OrthoDB" id="9862297at2"/>
<dbReference type="RefSeq" id="WP_073471992.1">
    <property type="nucleotide sequence ID" value="NZ_FQZU01000001.1"/>
</dbReference>
<name>A0A1M6CBV7_9BACT</name>
<dbReference type="AlphaFoldDB" id="A0A1M6CBV7"/>
<organism evidence="1 2">
    <name type="scientific">Desulfatibacillum alkenivorans DSM 16219</name>
    <dbReference type="NCBI Taxonomy" id="1121393"/>
    <lineage>
        <taxon>Bacteria</taxon>
        <taxon>Pseudomonadati</taxon>
        <taxon>Thermodesulfobacteriota</taxon>
        <taxon>Desulfobacteria</taxon>
        <taxon>Desulfobacterales</taxon>
        <taxon>Desulfatibacillaceae</taxon>
        <taxon>Desulfatibacillum</taxon>
    </lineage>
</organism>
<dbReference type="Proteomes" id="UP000183994">
    <property type="component" value="Unassembled WGS sequence"/>
</dbReference>
<protein>
    <submittedName>
        <fullName evidence="1">Uncharacterized protein</fullName>
    </submittedName>
</protein>
<evidence type="ECO:0000313" key="2">
    <source>
        <dbReference type="Proteomes" id="UP000183994"/>
    </source>
</evidence>
<dbReference type="STRING" id="1121393.SAMN02745216_00199"/>
<sequence>MDMTSMNRDELFMYVEGLIKQKGYSSVTETWRQIAARIQKDDPEFAAFLCEAEDNWDDAN</sequence>